<dbReference type="EMBL" id="GL883023">
    <property type="protein sequence ID" value="EGG16542.1"/>
    <property type="molecule type" value="Genomic_DNA"/>
</dbReference>
<dbReference type="GO" id="GO:0046983">
    <property type="term" value="F:protein dimerization activity"/>
    <property type="evidence" value="ECO:0007669"/>
    <property type="project" value="InterPro"/>
</dbReference>
<dbReference type="GeneID" id="14868440"/>
<dbReference type="GO" id="GO:0006888">
    <property type="term" value="P:endoplasmic reticulum to Golgi vesicle-mediated transport"/>
    <property type="evidence" value="ECO:0007669"/>
    <property type="project" value="TreeGrafter"/>
</dbReference>
<dbReference type="Pfam" id="PF08100">
    <property type="entry name" value="Dimerisation"/>
    <property type="match status" value="1"/>
</dbReference>
<dbReference type="STRING" id="1054147.F4Q6N2"/>
<dbReference type="GO" id="GO:0005789">
    <property type="term" value="C:endoplasmic reticulum membrane"/>
    <property type="evidence" value="ECO:0007669"/>
    <property type="project" value="TreeGrafter"/>
</dbReference>
<dbReference type="PROSITE" id="PS51683">
    <property type="entry name" value="SAM_OMT_II"/>
    <property type="match status" value="1"/>
</dbReference>
<dbReference type="Gene3D" id="1.10.287.1350">
    <property type="match status" value="1"/>
</dbReference>
<dbReference type="RefSeq" id="XP_004354942.1">
    <property type="nucleotide sequence ID" value="XM_004354890.1"/>
</dbReference>
<evidence type="ECO:0000256" key="2">
    <source>
        <dbReference type="ARBA" id="ARBA00022603"/>
    </source>
</evidence>
<dbReference type="FunFam" id="1.10.8.1310:FF:000005">
    <property type="entry name" value="GTPase-activating protein gyp10"/>
    <property type="match status" value="1"/>
</dbReference>
<organism evidence="6 7">
    <name type="scientific">Cavenderia fasciculata</name>
    <name type="common">Slime mold</name>
    <name type="synonym">Dictyostelium fasciculatum</name>
    <dbReference type="NCBI Taxonomy" id="261658"/>
    <lineage>
        <taxon>Eukaryota</taxon>
        <taxon>Amoebozoa</taxon>
        <taxon>Evosea</taxon>
        <taxon>Eumycetozoa</taxon>
        <taxon>Dictyostelia</taxon>
        <taxon>Acytosteliales</taxon>
        <taxon>Cavenderiaceae</taxon>
        <taxon>Cavenderia</taxon>
    </lineage>
</organism>
<dbReference type="Gene3D" id="1.10.472.80">
    <property type="entry name" value="Ypt/Rab-GAP domain of gyp1p, domain 3"/>
    <property type="match status" value="1"/>
</dbReference>
<evidence type="ECO:0000256" key="4">
    <source>
        <dbReference type="ARBA" id="ARBA00022691"/>
    </source>
</evidence>
<dbReference type="InterPro" id="IPR012967">
    <property type="entry name" value="COMT_dimerisation"/>
</dbReference>
<dbReference type="InterPro" id="IPR016461">
    <property type="entry name" value="COMT-like"/>
</dbReference>
<evidence type="ECO:0000259" key="5">
    <source>
        <dbReference type="PROSITE" id="PS50086"/>
    </source>
</evidence>
<dbReference type="Gene3D" id="1.10.8.1310">
    <property type="match status" value="1"/>
</dbReference>
<evidence type="ECO:0000256" key="3">
    <source>
        <dbReference type="ARBA" id="ARBA00022679"/>
    </source>
</evidence>
<dbReference type="AlphaFoldDB" id="F4Q6N2"/>
<name>F4Q6N2_CACFS</name>
<keyword evidence="2" id="KW-0489">Methyltransferase</keyword>
<dbReference type="GO" id="GO:0005096">
    <property type="term" value="F:GTPase activator activity"/>
    <property type="evidence" value="ECO:0007669"/>
    <property type="project" value="UniProtKB-KW"/>
</dbReference>
<evidence type="ECO:0000313" key="6">
    <source>
        <dbReference type="EMBL" id="EGG16542.1"/>
    </source>
</evidence>
<dbReference type="Pfam" id="PF00566">
    <property type="entry name" value="RabGAP-TBC"/>
    <property type="match status" value="1"/>
</dbReference>
<dbReference type="PANTHER" id="PTHR20913">
    <property type="entry name" value="TBC1 DOMAIN FAMILY MEMBER 20/GTPASE"/>
    <property type="match status" value="1"/>
</dbReference>
<dbReference type="InterPro" id="IPR001077">
    <property type="entry name" value="COMT_C"/>
</dbReference>
<dbReference type="OrthoDB" id="206700at2759"/>
<dbReference type="SUPFAM" id="SSF53335">
    <property type="entry name" value="S-adenosyl-L-methionine-dependent methyltransferases"/>
    <property type="match status" value="1"/>
</dbReference>
<evidence type="ECO:0000313" key="7">
    <source>
        <dbReference type="Proteomes" id="UP000007797"/>
    </source>
</evidence>
<keyword evidence="1" id="KW-0343">GTPase activation</keyword>
<dbReference type="SUPFAM" id="SSF47923">
    <property type="entry name" value="Ypt/Rab-GAP domain of gyp1p"/>
    <property type="match status" value="2"/>
</dbReference>
<dbReference type="Gene3D" id="1.10.10.10">
    <property type="entry name" value="Winged helix-like DNA-binding domain superfamily/Winged helix DNA-binding domain"/>
    <property type="match status" value="1"/>
</dbReference>
<dbReference type="InterPro" id="IPR029063">
    <property type="entry name" value="SAM-dependent_MTases_sf"/>
</dbReference>
<keyword evidence="4" id="KW-0949">S-adenosyl-L-methionine</keyword>
<dbReference type="Proteomes" id="UP000007797">
    <property type="component" value="Unassembled WGS sequence"/>
</dbReference>
<proteinExistence type="predicted"/>
<gene>
    <name evidence="6" type="ORF">DFA_09086</name>
</gene>
<dbReference type="InterPro" id="IPR036388">
    <property type="entry name" value="WH-like_DNA-bd_sf"/>
</dbReference>
<dbReference type="InterPro" id="IPR045913">
    <property type="entry name" value="TBC20/Gyp8-like"/>
</dbReference>
<dbReference type="InterPro" id="IPR000195">
    <property type="entry name" value="Rab-GAP-TBC_dom"/>
</dbReference>
<protein>
    <submittedName>
        <fullName evidence="6">RabGAP/TBC domain-containing protein</fullName>
    </submittedName>
</protein>
<dbReference type="GO" id="GO:0008171">
    <property type="term" value="F:O-methyltransferase activity"/>
    <property type="evidence" value="ECO:0007669"/>
    <property type="project" value="InterPro"/>
</dbReference>
<dbReference type="GO" id="GO:0032259">
    <property type="term" value="P:methylation"/>
    <property type="evidence" value="ECO:0007669"/>
    <property type="project" value="UniProtKB-KW"/>
</dbReference>
<keyword evidence="7" id="KW-1185">Reference proteome</keyword>
<evidence type="ECO:0000256" key="1">
    <source>
        <dbReference type="ARBA" id="ARBA00022468"/>
    </source>
</evidence>
<dbReference type="PANTHER" id="PTHR20913:SF7">
    <property type="entry name" value="RE60063P"/>
    <property type="match status" value="1"/>
</dbReference>
<feature type="domain" description="Rab-GAP TBC" evidence="5">
    <location>
        <begin position="53"/>
        <end position="236"/>
    </location>
</feature>
<dbReference type="SMART" id="SM00164">
    <property type="entry name" value="TBC"/>
    <property type="match status" value="1"/>
</dbReference>
<dbReference type="InterPro" id="IPR036390">
    <property type="entry name" value="WH_DNA-bd_sf"/>
</dbReference>
<dbReference type="KEGG" id="dfa:DFA_09086"/>
<sequence length="675" mass="78122">MKEPNYINIRSSNKDFLCCLNHDRMVHNLRGKRFIHEVDIEGLKRCSMTEFGFVNSALRKKIWPLLLDIDSDHIINHHNAIVEHKDTDQVAKDVERSMWRFTKGKSKLRDQKRAELTRIINAILSLHPQLHYFQGYHEIGSILLLVTNETLSFAMLERLSLYHINDNMLPSFSEVSKLLSLVFPLLSLLDNQTYQFLNDSQVQSMFTISWILTWFAHNFDELENIARLYDYFLSSHPLSPLYFSVVLINHFKSNLLVLECSYDVVHSFFSTLPEDLPLDKLIKQTQQLLEKVPPKKLQEKSKISLLPESPMCTYPYQWMKAMTLKSNGGEKKPFNVYKFSFYEMENTNNTSKTIEEDYYKKQIELIEITQGAYRSRCLHLVTKLNLSALLADEKPHSVDELAKKLRVDATTLHKIMRALSTIGVFKHHDQVDGVSSRIFSQSDLSRMLNNSFTRDAILYKSGDCLYNGCSDIGETLKTGKASVGSGKGYSTIWEYFWDNPSELSLFEKGMTGLTTPLIPYFLGMADFSKFQIVVDLGGSQGILIQEILKENKNIKKGINFDVLETIENNKKLDRTNVDSRFSEVVGSFFEQVPVADCYTMSKIIHDWDVIKSKQILETIGRSIKPNGKVYIFDLILEKDRDFYTYRTWIDIDLWHSCNGRQRTEKEYQDLSSSAD</sequence>
<dbReference type="Gene3D" id="3.40.50.150">
    <property type="entry name" value="Vaccinia Virus protein VP39"/>
    <property type="match status" value="1"/>
</dbReference>
<dbReference type="Pfam" id="PF00891">
    <property type="entry name" value="Methyltransf_2"/>
    <property type="match status" value="1"/>
</dbReference>
<keyword evidence="3" id="KW-0808">Transferase</keyword>
<dbReference type="SUPFAM" id="SSF46785">
    <property type="entry name" value="Winged helix' DNA-binding domain"/>
    <property type="match status" value="1"/>
</dbReference>
<dbReference type="PROSITE" id="PS50086">
    <property type="entry name" value="TBC_RABGAP"/>
    <property type="match status" value="1"/>
</dbReference>
<accession>F4Q6N2</accession>
<reference evidence="7" key="1">
    <citation type="journal article" date="2011" name="Genome Res.">
        <title>Phylogeny-wide analysis of social amoeba genomes highlights ancient origins for complex intercellular communication.</title>
        <authorList>
            <person name="Heidel A.J."/>
            <person name="Lawal H.M."/>
            <person name="Felder M."/>
            <person name="Schilde C."/>
            <person name="Helps N.R."/>
            <person name="Tunggal B."/>
            <person name="Rivero F."/>
            <person name="John U."/>
            <person name="Schleicher M."/>
            <person name="Eichinger L."/>
            <person name="Platzer M."/>
            <person name="Noegel A.A."/>
            <person name="Schaap P."/>
            <person name="Gloeckner G."/>
        </authorList>
    </citation>
    <scope>NUCLEOTIDE SEQUENCE [LARGE SCALE GENOMIC DNA]</scope>
    <source>
        <strain evidence="7">SH3</strain>
    </source>
</reference>
<dbReference type="InterPro" id="IPR035969">
    <property type="entry name" value="Rab-GAP_TBC_sf"/>
</dbReference>